<dbReference type="GO" id="GO:0006508">
    <property type="term" value="P:proteolysis"/>
    <property type="evidence" value="ECO:0007669"/>
    <property type="project" value="InterPro"/>
</dbReference>
<dbReference type="Proteomes" id="UP001515500">
    <property type="component" value="Chromosome 10"/>
</dbReference>
<dbReference type="InterPro" id="IPR036852">
    <property type="entry name" value="Peptidase_S8/S53_dom_sf"/>
</dbReference>
<dbReference type="AlphaFoldDB" id="A0AB40C2C8"/>
<proteinExistence type="inferred from homology"/>
<reference evidence="5" key="1">
    <citation type="submission" date="2025-08" db="UniProtKB">
        <authorList>
            <consortium name="RefSeq"/>
        </authorList>
    </citation>
    <scope>IDENTIFICATION</scope>
</reference>
<evidence type="ECO:0000256" key="1">
    <source>
        <dbReference type="ARBA" id="ARBA00011073"/>
    </source>
</evidence>
<evidence type="ECO:0000256" key="2">
    <source>
        <dbReference type="ARBA" id="ARBA00022729"/>
    </source>
</evidence>
<dbReference type="SUPFAM" id="SSF52743">
    <property type="entry name" value="Subtilisin-like"/>
    <property type="match status" value="1"/>
</dbReference>
<name>A0AB40C2C8_DIOCR</name>
<keyword evidence="2" id="KW-0732">Signal</keyword>
<dbReference type="InterPro" id="IPR000209">
    <property type="entry name" value="Peptidase_S8/S53_dom"/>
</dbReference>
<dbReference type="PANTHER" id="PTHR10795">
    <property type="entry name" value="PROPROTEIN CONVERTASE SUBTILISIN/KEXIN"/>
    <property type="match status" value="1"/>
</dbReference>
<evidence type="ECO:0000313" key="4">
    <source>
        <dbReference type="Proteomes" id="UP001515500"/>
    </source>
</evidence>
<dbReference type="InterPro" id="IPR045051">
    <property type="entry name" value="SBT"/>
</dbReference>
<dbReference type="GeneID" id="120270003"/>
<organism evidence="4 5">
    <name type="scientific">Dioscorea cayennensis subsp. rotundata</name>
    <name type="common">White Guinea yam</name>
    <name type="synonym">Dioscorea rotundata</name>
    <dbReference type="NCBI Taxonomy" id="55577"/>
    <lineage>
        <taxon>Eukaryota</taxon>
        <taxon>Viridiplantae</taxon>
        <taxon>Streptophyta</taxon>
        <taxon>Embryophyta</taxon>
        <taxon>Tracheophyta</taxon>
        <taxon>Spermatophyta</taxon>
        <taxon>Magnoliopsida</taxon>
        <taxon>Liliopsida</taxon>
        <taxon>Dioscoreales</taxon>
        <taxon>Dioscoreaceae</taxon>
        <taxon>Dioscorea</taxon>
    </lineage>
</organism>
<accession>A0AB40C2C8</accession>
<comment type="similarity">
    <text evidence="1">Belongs to the peptidase S8 family.</text>
</comment>
<gene>
    <name evidence="5" type="primary">LOC120270003</name>
</gene>
<protein>
    <submittedName>
        <fullName evidence="5">Subtilisin-like protease isoform X2</fullName>
    </submittedName>
</protein>
<dbReference type="Pfam" id="PF00082">
    <property type="entry name" value="Peptidase_S8"/>
    <property type="match status" value="1"/>
</dbReference>
<keyword evidence="4" id="KW-1185">Reference proteome</keyword>
<evidence type="ECO:0000313" key="5">
    <source>
        <dbReference type="RefSeq" id="XP_039132946.1"/>
    </source>
</evidence>
<dbReference type="GO" id="GO:0004252">
    <property type="term" value="F:serine-type endopeptidase activity"/>
    <property type="evidence" value="ECO:0007669"/>
    <property type="project" value="InterPro"/>
</dbReference>
<evidence type="ECO:0000259" key="3">
    <source>
        <dbReference type="Pfam" id="PF00082"/>
    </source>
</evidence>
<sequence>MVIQPFSQLMLKVMECMWLALRQETLWILWKVLGQALGRAAGMAPKAFISVYKVCWKDKGCVSSNIIAGIDKAIQDGVHILQMSFGGNWLESFEADQIIVATYSAMQKGIISHTTVGNEGPNQGTLGHAAPWDIVVGVTITDRRIRATVTLSNGKQFQGGKWQSTQQHSY</sequence>
<dbReference type="RefSeq" id="XP_039132946.1">
    <property type="nucleotide sequence ID" value="XM_039277012.1"/>
</dbReference>
<dbReference type="Gene3D" id="3.40.50.200">
    <property type="entry name" value="Peptidase S8/S53 domain"/>
    <property type="match status" value="1"/>
</dbReference>
<feature type="domain" description="Peptidase S8/S53" evidence="3">
    <location>
        <begin position="40"/>
        <end position="143"/>
    </location>
</feature>
<dbReference type="Gene3D" id="3.50.30.30">
    <property type="match status" value="1"/>
</dbReference>